<evidence type="ECO:0000259" key="2">
    <source>
        <dbReference type="Pfam" id="PF06580"/>
    </source>
</evidence>
<dbReference type="RefSeq" id="WP_169656300.1">
    <property type="nucleotide sequence ID" value="NZ_JABANE010000017.1"/>
</dbReference>
<dbReference type="Proteomes" id="UP000576082">
    <property type="component" value="Unassembled WGS sequence"/>
</dbReference>
<sequence>MKNITPNLIFILLGISLYNYFLYDPEPQVAPYVNNLETFLWFAFGTSLFVIGGAIPNYLYRKRNILFQVASRGIGSVVMFIPLYYTLNYYMERDLEPIVIFDLSTKIIILFTVLLIAILVIEFLVIAYQQYSSQHIYVIQNKRKASELRLEALKDQLSPHYLFNSLNTVAYLVTSNANQAEKYIRSIAKTYQYVMRYADQPLISIHDEIQLVKAFAFQLKTRHGESVEVEVENEISLIKGNVPPLSIQMLVENAVKHNVLSDKTPVHISIKYDERTNAIIVSNNITKTPRKRSSTKVGLENIKERYALMNQSQITIQKLPETYTVQLPLLSS</sequence>
<evidence type="ECO:0000256" key="1">
    <source>
        <dbReference type="SAM" id="Phobius"/>
    </source>
</evidence>
<evidence type="ECO:0000313" key="3">
    <source>
        <dbReference type="EMBL" id="NME67984.1"/>
    </source>
</evidence>
<keyword evidence="3" id="KW-0418">Kinase</keyword>
<dbReference type="PANTHER" id="PTHR34220:SF7">
    <property type="entry name" value="SENSOR HISTIDINE KINASE YPDA"/>
    <property type="match status" value="1"/>
</dbReference>
<dbReference type="PANTHER" id="PTHR34220">
    <property type="entry name" value="SENSOR HISTIDINE KINASE YPDA"/>
    <property type="match status" value="1"/>
</dbReference>
<name>A0A7X9RTU5_9BACT</name>
<organism evidence="3 4">
    <name type="scientific">Flammeovirga aprica JL-4</name>
    <dbReference type="NCBI Taxonomy" id="694437"/>
    <lineage>
        <taxon>Bacteria</taxon>
        <taxon>Pseudomonadati</taxon>
        <taxon>Bacteroidota</taxon>
        <taxon>Cytophagia</taxon>
        <taxon>Cytophagales</taxon>
        <taxon>Flammeovirgaceae</taxon>
        <taxon>Flammeovirga</taxon>
    </lineage>
</organism>
<dbReference type="EMBL" id="JABANE010000017">
    <property type="protein sequence ID" value="NME67984.1"/>
    <property type="molecule type" value="Genomic_DNA"/>
</dbReference>
<dbReference type="InterPro" id="IPR036890">
    <property type="entry name" value="HATPase_C_sf"/>
</dbReference>
<dbReference type="AlphaFoldDB" id="A0A7X9RTU5"/>
<comment type="caution">
    <text evidence="3">The sequence shown here is derived from an EMBL/GenBank/DDBJ whole genome shotgun (WGS) entry which is preliminary data.</text>
</comment>
<keyword evidence="4" id="KW-1185">Reference proteome</keyword>
<gene>
    <name evidence="3" type="ORF">HHU12_08440</name>
</gene>
<keyword evidence="1" id="KW-1133">Transmembrane helix</keyword>
<feature type="transmembrane region" description="Helical" evidence="1">
    <location>
        <begin position="39"/>
        <end position="60"/>
    </location>
</feature>
<protein>
    <submittedName>
        <fullName evidence="3">Histidine kinase</fullName>
    </submittedName>
</protein>
<proteinExistence type="predicted"/>
<keyword evidence="1" id="KW-0812">Transmembrane</keyword>
<feature type="domain" description="Signal transduction histidine kinase internal region" evidence="2">
    <location>
        <begin position="149"/>
        <end position="226"/>
    </location>
</feature>
<feature type="transmembrane region" description="Helical" evidence="1">
    <location>
        <begin position="107"/>
        <end position="128"/>
    </location>
</feature>
<evidence type="ECO:0000313" key="4">
    <source>
        <dbReference type="Proteomes" id="UP000576082"/>
    </source>
</evidence>
<dbReference type="InterPro" id="IPR050640">
    <property type="entry name" value="Bact_2-comp_sensor_kinase"/>
</dbReference>
<dbReference type="GO" id="GO:0000155">
    <property type="term" value="F:phosphorelay sensor kinase activity"/>
    <property type="evidence" value="ECO:0007669"/>
    <property type="project" value="InterPro"/>
</dbReference>
<feature type="transmembrane region" description="Helical" evidence="1">
    <location>
        <begin position="69"/>
        <end position="87"/>
    </location>
</feature>
<reference evidence="3 4" key="1">
    <citation type="submission" date="2020-04" db="EMBL/GenBank/DDBJ databases">
        <title>Flammeovirga sp. SR4, a novel species isolated from seawater.</title>
        <authorList>
            <person name="Wang X."/>
        </authorList>
    </citation>
    <scope>NUCLEOTIDE SEQUENCE [LARGE SCALE GENOMIC DNA]</scope>
    <source>
        <strain evidence="3 4">ATCC 23126</strain>
    </source>
</reference>
<keyword evidence="3" id="KW-0808">Transferase</keyword>
<keyword evidence="1" id="KW-0472">Membrane</keyword>
<dbReference type="Gene3D" id="3.30.565.10">
    <property type="entry name" value="Histidine kinase-like ATPase, C-terminal domain"/>
    <property type="match status" value="1"/>
</dbReference>
<dbReference type="GO" id="GO:0016020">
    <property type="term" value="C:membrane"/>
    <property type="evidence" value="ECO:0007669"/>
    <property type="project" value="InterPro"/>
</dbReference>
<dbReference type="Pfam" id="PF06580">
    <property type="entry name" value="His_kinase"/>
    <property type="match status" value="1"/>
</dbReference>
<feature type="transmembrane region" description="Helical" evidence="1">
    <location>
        <begin position="7"/>
        <end position="23"/>
    </location>
</feature>
<accession>A0A7X9RTU5</accession>
<dbReference type="InterPro" id="IPR010559">
    <property type="entry name" value="Sig_transdc_His_kin_internal"/>
</dbReference>